<accession>A0A5N0TDA0</accession>
<dbReference type="AlphaFoldDB" id="A0A5N0TDA0"/>
<dbReference type="InterPro" id="IPR053191">
    <property type="entry name" value="DcsG_Biosynth_Enzyme"/>
</dbReference>
<evidence type="ECO:0000313" key="1">
    <source>
        <dbReference type="EMBL" id="KAA9132668.1"/>
    </source>
</evidence>
<dbReference type="PANTHER" id="PTHR39217">
    <property type="match status" value="1"/>
</dbReference>
<organism evidence="1 2">
    <name type="scientific">Marinihelvus fidelis</name>
    <dbReference type="NCBI Taxonomy" id="2613842"/>
    <lineage>
        <taxon>Bacteria</taxon>
        <taxon>Pseudomonadati</taxon>
        <taxon>Pseudomonadota</taxon>
        <taxon>Gammaproteobacteria</taxon>
        <taxon>Chromatiales</taxon>
        <taxon>Wenzhouxiangellaceae</taxon>
        <taxon>Marinihelvus</taxon>
    </lineage>
</organism>
<evidence type="ECO:0008006" key="3">
    <source>
        <dbReference type="Google" id="ProtNLM"/>
    </source>
</evidence>
<dbReference type="Gene3D" id="3.30.470.20">
    <property type="entry name" value="ATP-grasp fold, B domain"/>
    <property type="match status" value="1"/>
</dbReference>
<proteinExistence type="predicted"/>
<dbReference type="Proteomes" id="UP000325372">
    <property type="component" value="Unassembled WGS sequence"/>
</dbReference>
<dbReference type="EMBL" id="VYXP01000003">
    <property type="protein sequence ID" value="KAA9132668.1"/>
    <property type="molecule type" value="Genomic_DNA"/>
</dbReference>
<dbReference type="SUPFAM" id="SSF56059">
    <property type="entry name" value="Glutathione synthetase ATP-binding domain-like"/>
    <property type="match status" value="1"/>
</dbReference>
<dbReference type="PANTHER" id="PTHR39217:SF1">
    <property type="entry name" value="GLUTATHIONE SYNTHETASE"/>
    <property type="match status" value="1"/>
</dbReference>
<gene>
    <name evidence="1" type="ORF">F3N42_05480</name>
</gene>
<dbReference type="RefSeq" id="WP_150863381.1">
    <property type="nucleotide sequence ID" value="NZ_VYXP01000003.1"/>
</dbReference>
<name>A0A5N0TDA0_9GAMM</name>
<comment type="caution">
    <text evidence="1">The sequence shown here is derived from an EMBL/GenBank/DDBJ whole genome shotgun (WGS) entry which is preliminary data.</text>
</comment>
<evidence type="ECO:0000313" key="2">
    <source>
        <dbReference type="Proteomes" id="UP000325372"/>
    </source>
</evidence>
<protein>
    <recommendedName>
        <fullName evidence="3">Prokaryotic glutathione synthetase ATP-binding domain-containing protein</fullName>
    </recommendedName>
</protein>
<sequence length="296" mass="33097">MENSSPGRRCAFLTMDSLEDFVSDADLAIAPMQALGWVVEKVSWRDTAADWDRFDMVYICTPWDYQDAPDAFLAVLRRIDASSARLVNDLAIVEWNLDKRYLREIESRGVAIVPSRWHDRFSVAQVDAAFEAFDAGRMVIKPVVGANADHTYVLERPLEPGLQAQLEQSFSERPHFIQPFIDAVVTEGEYSLFFFGGEYSHAILKTPASGDFRTQEEHGSNIQPVTPPAGLVDTARAALAQVEPAPVYARADFVRDTGDVFRVMELELIEPSLYFRTDTDSAARFAAALDQAGRQP</sequence>
<keyword evidence="2" id="KW-1185">Reference proteome</keyword>
<reference evidence="1 2" key="1">
    <citation type="submission" date="2019-09" db="EMBL/GenBank/DDBJ databases">
        <title>Wenzhouxiangella sp. Genome sequencing and assembly.</title>
        <authorList>
            <person name="Zhang R."/>
        </authorList>
    </citation>
    <scope>NUCLEOTIDE SEQUENCE [LARGE SCALE GENOMIC DNA]</scope>
    <source>
        <strain evidence="1 2">W260</strain>
    </source>
</reference>